<reference evidence="7 8" key="1">
    <citation type="submission" date="2019-07" db="EMBL/GenBank/DDBJ databases">
        <title>Cryptosporangium phraense sp. nov., isolated from plant litter.</title>
        <authorList>
            <person name="Suriyachadkun C."/>
        </authorList>
    </citation>
    <scope>NUCLEOTIDE SEQUENCE [LARGE SCALE GENOMIC DNA]</scope>
    <source>
        <strain evidence="7 8">A-T 5661</strain>
    </source>
</reference>
<gene>
    <name evidence="7" type="ORF">FL583_38645</name>
</gene>
<dbReference type="EMBL" id="VIRS01000060">
    <property type="protein sequence ID" value="TQS39694.1"/>
    <property type="molecule type" value="Genomic_DNA"/>
</dbReference>
<dbReference type="GO" id="GO:0016787">
    <property type="term" value="F:hydrolase activity"/>
    <property type="evidence" value="ECO:0007669"/>
    <property type="project" value="UniProtKB-KW"/>
</dbReference>
<proteinExistence type="inferred from homology"/>
<dbReference type="InterPro" id="IPR020084">
    <property type="entry name" value="NUDIX_hydrolase_CS"/>
</dbReference>
<dbReference type="PANTHER" id="PTHR43046">
    <property type="entry name" value="GDP-MANNOSE MANNOSYL HYDROLASE"/>
    <property type="match status" value="1"/>
</dbReference>
<dbReference type="Gene3D" id="3.90.79.10">
    <property type="entry name" value="Nucleoside Triphosphate Pyrophosphohydrolase"/>
    <property type="match status" value="1"/>
</dbReference>
<dbReference type="PROSITE" id="PS51462">
    <property type="entry name" value="NUDIX"/>
    <property type="match status" value="1"/>
</dbReference>
<keyword evidence="4" id="KW-0460">Magnesium</keyword>
<evidence type="ECO:0000313" key="7">
    <source>
        <dbReference type="EMBL" id="TQS39694.1"/>
    </source>
</evidence>
<dbReference type="InterPro" id="IPR000086">
    <property type="entry name" value="NUDIX_hydrolase_dom"/>
</dbReference>
<name>A0A545AED8_9ACTN</name>
<comment type="caution">
    <text evidence="7">The sequence shown here is derived from an EMBL/GenBank/DDBJ whole genome shotgun (WGS) entry which is preliminary data.</text>
</comment>
<dbReference type="PANTHER" id="PTHR43046:SF12">
    <property type="entry name" value="GDP-MANNOSE MANNOSYL HYDROLASE"/>
    <property type="match status" value="1"/>
</dbReference>
<dbReference type="CDD" id="cd18876">
    <property type="entry name" value="NUDIX_Hydrolase"/>
    <property type="match status" value="1"/>
</dbReference>
<keyword evidence="3 5" id="KW-0378">Hydrolase</keyword>
<dbReference type="Pfam" id="PF00293">
    <property type="entry name" value="NUDIX"/>
    <property type="match status" value="1"/>
</dbReference>
<evidence type="ECO:0000259" key="6">
    <source>
        <dbReference type="PROSITE" id="PS51462"/>
    </source>
</evidence>
<dbReference type="PROSITE" id="PS00893">
    <property type="entry name" value="NUDIX_BOX"/>
    <property type="match status" value="1"/>
</dbReference>
<evidence type="ECO:0000256" key="1">
    <source>
        <dbReference type="ARBA" id="ARBA00001946"/>
    </source>
</evidence>
<dbReference type="OrthoDB" id="4247482at2"/>
<dbReference type="PRINTS" id="PR00502">
    <property type="entry name" value="NUDIXFAMILY"/>
</dbReference>
<dbReference type="InterPro" id="IPR020476">
    <property type="entry name" value="Nudix_hydrolase"/>
</dbReference>
<dbReference type="AlphaFoldDB" id="A0A545AED8"/>
<protein>
    <submittedName>
        <fullName evidence="7">NUDIX hydrolase</fullName>
    </submittedName>
</protein>
<evidence type="ECO:0000256" key="4">
    <source>
        <dbReference type="ARBA" id="ARBA00022842"/>
    </source>
</evidence>
<dbReference type="InterPro" id="IPR015797">
    <property type="entry name" value="NUDIX_hydrolase-like_dom_sf"/>
</dbReference>
<comment type="similarity">
    <text evidence="2 5">Belongs to the Nudix hydrolase family.</text>
</comment>
<feature type="domain" description="Nudix hydrolase" evidence="6">
    <location>
        <begin position="30"/>
        <end position="164"/>
    </location>
</feature>
<evidence type="ECO:0000256" key="5">
    <source>
        <dbReference type="RuleBase" id="RU003476"/>
    </source>
</evidence>
<dbReference type="InParanoid" id="A0A545AED8"/>
<dbReference type="Proteomes" id="UP000317982">
    <property type="component" value="Unassembled WGS sequence"/>
</dbReference>
<evidence type="ECO:0000313" key="8">
    <source>
        <dbReference type="Proteomes" id="UP000317982"/>
    </source>
</evidence>
<evidence type="ECO:0000256" key="3">
    <source>
        <dbReference type="ARBA" id="ARBA00022801"/>
    </source>
</evidence>
<keyword evidence="8" id="KW-1185">Reference proteome</keyword>
<organism evidence="7 8">
    <name type="scientific">Cryptosporangium phraense</name>
    <dbReference type="NCBI Taxonomy" id="2593070"/>
    <lineage>
        <taxon>Bacteria</taxon>
        <taxon>Bacillati</taxon>
        <taxon>Actinomycetota</taxon>
        <taxon>Actinomycetes</taxon>
        <taxon>Cryptosporangiales</taxon>
        <taxon>Cryptosporangiaceae</taxon>
        <taxon>Cryptosporangium</taxon>
    </lineage>
</organism>
<evidence type="ECO:0000256" key="2">
    <source>
        <dbReference type="ARBA" id="ARBA00005582"/>
    </source>
</evidence>
<dbReference type="SUPFAM" id="SSF55811">
    <property type="entry name" value="Nudix"/>
    <property type="match status" value="1"/>
</dbReference>
<sequence length="179" mass="19873">MAASTGVHVTAPTLPVIRFRHVAFDYTTIPTKRSAAGILFTRDTTRDHGELLLVEPTYKPDWEIPGGAVERDESPRAAARRETHEELGLTVEPGRLLVVDWSPARGARTEGFMFIFDGPDLDPDQIRLQPEELRSLAWCTPDESDTRTAPPLARRIRSALVARKTGETLYLEDGNPTLG</sequence>
<comment type="cofactor">
    <cofactor evidence="1">
        <name>Mg(2+)</name>
        <dbReference type="ChEBI" id="CHEBI:18420"/>
    </cofactor>
</comment>
<accession>A0A545AED8</accession>